<name>A0A9W5AYG3_9HYPH</name>
<dbReference type="Proteomes" id="UP000191933">
    <property type="component" value="Unassembled WGS sequence"/>
</dbReference>
<keyword evidence="1" id="KW-0812">Transmembrane</keyword>
<reference evidence="2 3" key="1">
    <citation type="submission" date="2016-01" db="EMBL/GenBank/DDBJ databases">
        <authorList>
            <person name="Regsiter A."/>
            <person name="william w."/>
        </authorList>
    </citation>
    <scope>NUCLEOTIDE SEQUENCE [LARGE SCALE GENOMIC DNA]</scope>
    <source>
        <strain evidence="2 3">CFBP 5494</strain>
    </source>
</reference>
<dbReference type="Pfam" id="PF11003">
    <property type="entry name" value="DUF2842"/>
    <property type="match status" value="1"/>
</dbReference>
<accession>A0A9W5AYG3</accession>
<dbReference type="AlphaFoldDB" id="A0A9W5AYG3"/>
<gene>
    <name evidence="2" type="ORF">AGR2A_Cc100324</name>
</gene>
<keyword evidence="1" id="KW-1133">Transmembrane helix</keyword>
<dbReference type="EMBL" id="FBVY01000002">
    <property type="protein sequence ID" value="CUW86014.1"/>
    <property type="molecule type" value="Genomic_DNA"/>
</dbReference>
<evidence type="ECO:0000313" key="3">
    <source>
        <dbReference type="Proteomes" id="UP000191933"/>
    </source>
</evidence>
<evidence type="ECO:0000313" key="2">
    <source>
        <dbReference type="EMBL" id="CUW86014.1"/>
    </source>
</evidence>
<organism evidence="2 3">
    <name type="scientific">Agrobacterium genomosp. 2 str. CFBP 5494</name>
    <dbReference type="NCBI Taxonomy" id="1183436"/>
    <lineage>
        <taxon>Bacteria</taxon>
        <taxon>Pseudomonadati</taxon>
        <taxon>Pseudomonadota</taxon>
        <taxon>Alphaproteobacteria</taxon>
        <taxon>Hyphomicrobiales</taxon>
        <taxon>Rhizobiaceae</taxon>
        <taxon>Rhizobium/Agrobacterium group</taxon>
        <taxon>Agrobacterium</taxon>
        <taxon>Agrobacterium tumefaciens complex</taxon>
    </lineage>
</organism>
<proteinExistence type="predicted"/>
<feature type="transmembrane region" description="Helical" evidence="1">
    <location>
        <begin position="12"/>
        <end position="32"/>
    </location>
</feature>
<keyword evidence="3" id="KW-1185">Reference proteome</keyword>
<sequence>MHPRLRSLIGTIVIICLVVVYAVVATAIASAALAQSPWWVHLAYFVLTGILWILPAMLIIKWMAGPKNRANAGPPRDTLRSQFYKPIVCRSKI</sequence>
<keyword evidence="1" id="KW-0472">Membrane</keyword>
<feature type="transmembrane region" description="Helical" evidence="1">
    <location>
        <begin position="38"/>
        <end position="60"/>
    </location>
</feature>
<evidence type="ECO:0000256" key="1">
    <source>
        <dbReference type="SAM" id="Phobius"/>
    </source>
</evidence>
<comment type="caution">
    <text evidence="2">The sequence shown here is derived from an EMBL/GenBank/DDBJ whole genome shotgun (WGS) entry which is preliminary data.</text>
</comment>
<protein>
    <recommendedName>
        <fullName evidence="4">DUF2842 domain-containing protein</fullName>
    </recommendedName>
</protein>
<dbReference type="InterPro" id="IPR021265">
    <property type="entry name" value="DUF2842"/>
</dbReference>
<evidence type="ECO:0008006" key="4">
    <source>
        <dbReference type="Google" id="ProtNLM"/>
    </source>
</evidence>